<organism evidence="2 3">
    <name type="scientific">Saprolegnia diclina (strain VS20)</name>
    <dbReference type="NCBI Taxonomy" id="1156394"/>
    <lineage>
        <taxon>Eukaryota</taxon>
        <taxon>Sar</taxon>
        <taxon>Stramenopiles</taxon>
        <taxon>Oomycota</taxon>
        <taxon>Saprolegniomycetes</taxon>
        <taxon>Saprolegniales</taxon>
        <taxon>Saprolegniaceae</taxon>
        <taxon>Saprolegnia</taxon>
    </lineage>
</organism>
<dbReference type="AlphaFoldDB" id="T0PZX9"/>
<accession>T0PZX9</accession>
<evidence type="ECO:0000256" key="1">
    <source>
        <dbReference type="SAM" id="MobiDB-lite"/>
    </source>
</evidence>
<dbReference type="GeneID" id="19952050"/>
<evidence type="ECO:0000313" key="2">
    <source>
        <dbReference type="EMBL" id="EQC31139.1"/>
    </source>
</evidence>
<dbReference type="InParanoid" id="T0PZX9"/>
<dbReference type="Proteomes" id="UP000030762">
    <property type="component" value="Unassembled WGS sequence"/>
</dbReference>
<reference evidence="2 3" key="1">
    <citation type="submission" date="2012-04" db="EMBL/GenBank/DDBJ databases">
        <title>The Genome Sequence of Saprolegnia declina VS20.</title>
        <authorList>
            <consortium name="The Broad Institute Genome Sequencing Platform"/>
            <person name="Russ C."/>
            <person name="Nusbaum C."/>
            <person name="Tyler B."/>
            <person name="van West P."/>
            <person name="Dieguez-Uribeondo J."/>
            <person name="de Bruijn I."/>
            <person name="Tripathy S."/>
            <person name="Jiang R."/>
            <person name="Young S.K."/>
            <person name="Zeng Q."/>
            <person name="Gargeya S."/>
            <person name="Fitzgerald M."/>
            <person name="Haas B."/>
            <person name="Abouelleil A."/>
            <person name="Alvarado L."/>
            <person name="Arachchi H.M."/>
            <person name="Berlin A."/>
            <person name="Chapman S.B."/>
            <person name="Goldberg J."/>
            <person name="Griggs A."/>
            <person name="Gujja S."/>
            <person name="Hansen M."/>
            <person name="Howarth C."/>
            <person name="Imamovic A."/>
            <person name="Larimer J."/>
            <person name="McCowen C."/>
            <person name="Montmayeur A."/>
            <person name="Murphy C."/>
            <person name="Neiman D."/>
            <person name="Pearson M."/>
            <person name="Priest M."/>
            <person name="Roberts A."/>
            <person name="Saif S."/>
            <person name="Shea T."/>
            <person name="Sisk P."/>
            <person name="Sykes S."/>
            <person name="Wortman J."/>
            <person name="Nusbaum C."/>
            <person name="Birren B."/>
        </authorList>
    </citation>
    <scope>NUCLEOTIDE SEQUENCE [LARGE SCALE GENOMIC DNA]</scope>
    <source>
        <strain evidence="2 3">VS20</strain>
    </source>
</reference>
<keyword evidence="3" id="KW-1185">Reference proteome</keyword>
<dbReference type="RefSeq" id="XP_008615578.1">
    <property type="nucleotide sequence ID" value="XM_008617356.1"/>
</dbReference>
<dbReference type="OrthoDB" id="167842at2759"/>
<name>T0PZX9_SAPDV</name>
<proteinExistence type="predicted"/>
<dbReference type="VEuPathDB" id="FungiDB:SDRG_11323"/>
<protein>
    <submittedName>
        <fullName evidence="2">Uncharacterized protein</fullName>
    </submittedName>
</protein>
<evidence type="ECO:0000313" key="3">
    <source>
        <dbReference type="Proteomes" id="UP000030762"/>
    </source>
</evidence>
<feature type="region of interest" description="Disordered" evidence="1">
    <location>
        <begin position="1"/>
        <end position="24"/>
    </location>
</feature>
<gene>
    <name evidence="2" type="ORF">SDRG_11323</name>
</gene>
<dbReference type="EMBL" id="JH767171">
    <property type="protein sequence ID" value="EQC31139.1"/>
    <property type="molecule type" value="Genomic_DNA"/>
</dbReference>
<sequence>MAKQKAPKSRAAAKDAAKKMRSSPNIYDRTKILDFYHANGRNQTRTATYFKANGFPNISQTTVSRMVVRERPVRYVDDEDA</sequence>